<dbReference type="GO" id="GO:0004640">
    <property type="term" value="F:phosphoribosylanthranilate isomerase activity"/>
    <property type="evidence" value="ECO:0007669"/>
    <property type="project" value="UniProtKB-EC"/>
</dbReference>
<evidence type="ECO:0000313" key="19">
    <source>
        <dbReference type="EMBL" id="MDT9597387.1"/>
    </source>
</evidence>
<keyword evidence="7 15" id="KW-0028">Amino-acid biosynthesis</keyword>
<evidence type="ECO:0000256" key="16">
    <source>
        <dbReference type="HAMAP-Rule" id="MF_00135"/>
    </source>
</evidence>
<dbReference type="InterPro" id="IPR045186">
    <property type="entry name" value="Indole-3-glycerol_P_synth"/>
</dbReference>
<dbReference type="Gene3D" id="3.20.20.70">
    <property type="entry name" value="Aldolase class I"/>
    <property type="match status" value="2"/>
</dbReference>
<dbReference type="EMBL" id="JAVUPU010000001">
    <property type="protein sequence ID" value="MDT9597387.1"/>
    <property type="molecule type" value="Genomic_DNA"/>
</dbReference>
<evidence type="ECO:0000256" key="11">
    <source>
        <dbReference type="ARBA" id="ARBA00023235"/>
    </source>
</evidence>
<keyword evidence="10 15" id="KW-0057">Aromatic amino acid biosynthesis</keyword>
<evidence type="ECO:0000256" key="8">
    <source>
        <dbReference type="ARBA" id="ARBA00022793"/>
    </source>
</evidence>
<dbReference type="InterPro" id="IPR013785">
    <property type="entry name" value="Aldolase_TIM"/>
</dbReference>
<dbReference type="GO" id="GO:0004425">
    <property type="term" value="F:indole-3-glycerol-phosphate synthase activity"/>
    <property type="evidence" value="ECO:0007669"/>
    <property type="project" value="UniProtKB-EC"/>
</dbReference>
<evidence type="ECO:0000256" key="13">
    <source>
        <dbReference type="ARBA" id="ARBA00023268"/>
    </source>
</evidence>
<evidence type="ECO:0000259" key="18">
    <source>
        <dbReference type="Pfam" id="PF00697"/>
    </source>
</evidence>
<dbReference type="Pfam" id="PF00697">
    <property type="entry name" value="PRAI"/>
    <property type="match status" value="1"/>
</dbReference>
<dbReference type="PROSITE" id="PS00614">
    <property type="entry name" value="IGPS"/>
    <property type="match status" value="1"/>
</dbReference>
<protein>
    <recommendedName>
        <fullName evidence="15 16">Multifunctional fusion protein</fullName>
    </recommendedName>
    <domain>
        <recommendedName>
            <fullName evidence="15">Indole-3-glycerol phosphate synthase</fullName>
            <shortName evidence="15">IGPS</shortName>
            <ecNumber evidence="15">4.1.1.48</ecNumber>
        </recommendedName>
    </domain>
    <domain>
        <recommendedName>
            <fullName evidence="16">N-(5'-phosphoribosyl)anthranilate isomerase</fullName>
            <shortName evidence="16">PRAI</shortName>
            <ecNumber evidence="16">5.3.1.24</ecNumber>
        </recommendedName>
    </domain>
</protein>
<dbReference type="HAMAP" id="MF_00135">
    <property type="entry name" value="PRAI"/>
    <property type="match status" value="1"/>
</dbReference>
<evidence type="ECO:0000256" key="14">
    <source>
        <dbReference type="ARBA" id="ARBA00025592"/>
    </source>
</evidence>
<gene>
    <name evidence="19" type="primary">trpCF</name>
    <name evidence="15" type="synonym">trpC</name>
    <name evidence="16" type="synonym">trpF</name>
    <name evidence="19" type="ORF">RQX22_00285</name>
</gene>
<comment type="similarity">
    <text evidence="6">In the C-terminal section; belongs to the TrpF family.</text>
</comment>
<evidence type="ECO:0000256" key="2">
    <source>
        <dbReference type="ARBA" id="ARBA00001633"/>
    </source>
</evidence>
<comment type="pathway">
    <text evidence="3 16">Amino-acid biosynthesis; L-tryptophan biosynthesis; L-tryptophan from chorismate: step 3/5.</text>
</comment>
<dbReference type="Proteomes" id="UP001259572">
    <property type="component" value="Unassembled WGS sequence"/>
</dbReference>
<evidence type="ECO:0000256" key="9">
    <source>
        <dbReference type="ARBA" id="ARBA00022822"/>
    </source>
</evidence>
<evidence type="ECO:0000256" key="10">
    <source>
        <dbReference type="ARBA" id="ARBA00023141"/>
    </source>
</evidence>
<keyword evidence="20" id="KW-1185">Reference proteome</keyword>
<comment type="similarity">
    <text evidence="16">Belongs to the TrpF family.</text>
</comment>
<evidence type="ECO:0000256" key="5">
    <source>
        <dbReference type="ARBA" id="ARBA00007902"/>
    </source>
</evidence>
<evidence type="ECO:0000256" key="12">
    <source>
        <dbReference type="ARBA" id="ARBA00023239"/>
    </source>
</evidence>
<evidence type="ECO:0000256" key="4">
    <source>
        <dbReference type="ARBA" id="ARBA00004696"/>
    </source>
</evidence>
<dbReference type="HAMAP" id="MF_00134_B">
    <property type="entry name" value="IGPS_B"/>
    <property type="match status" value="1"/>
</dbReference>
<evidence type="ECO:0000256" key="1">
    <source>
        <dbReference type="ARBA" id="ARBA00001164"/>
    </source>
</evidence>
<comment type="catalytic activity">
    <reaction evidence="2 15">
        <text>1-(2-carboxyphenylamino)-1-deoxy-D-ribulose 5-phosphate + H(+) = (1S,2R)-1-C-(indol-3-yl)glycerol 3-phosphate + CO2 + H2O</text>
        <dbReference type="Rhea" id="RHEA:23476"/>
        <dbReference type="ChEBI" id="CHEBI:15377"/>
        <dbReference type="ChEBI" id="CHEBI:15378"/>
        <dbReference type="ChEBI" id="CHEBI:16526"/>
        <dbReference type="ChEBI" id="CHEBI:58613"/>
        <dbReference type="ChEBI" id="CHEBI:58866"/>
        <dbReference type="EC" id="4.1.1.48"/>
    </reaction>
</comment>
<evidence type="ECO:0000313" key="20">
    <source>
        <dbReference type="Proteomes" id="UP001259572"/>
    </source>
</evidence>
<keyword evidence="11 16" id="KW-0413">Isomerase</keyword>
<keyword evidence="8 15" id="KW-0210">Decarboxylase</keyword>
<comment type="caution">
    <text evidence="19">The sequence shown here is derived from an EMBL/GenBank/DDBJ whole genome shotgun (WGS) entry which is preliminary data.</text>
</comment>
<accession>A0ABU3Q246</accession>
<comment type="pathway">
    <text evidence="4 15">Amino-acid biosynthesis; L-tryptophan biosynthesis; L-tryptophan from chorismate: step 4/5.</text>
</comment>
<dbReference type="InterPro" id="IPR013798">
    <property type="entry name" value="Indole-3-glycerol_P_synth_dom"/>
</dbReference>
<comment type="similarity">
    <text evidence="5">In the N-terminal section; belongs to the TrpC family.</text>
</comment>
<dbReference type="CDD" id="cd00405">
    <property type="entry name" value="PRAI"/>
    <property type="match status" value="1"/>
</dbReference>
<dbReference type="SUPFAM" id="SSF51366">
    <property type="entry name" value="Ribulose-phoshate binding barrel"/>
    <property type="match status" value="2"/>
</dbReference>
<evidence type="ECO:0000256" key="15">
    <source>
        <dbReference type="HAMAP-Rule" id="MF_00134"/>
    </source>
</evidence>
<feature type="domain" description="N-(5'phosphoribosyl) anthranilate isomerase (PRAI)" evidence="18">
    <location>
        <begin position="261"/>
        <end position="455"/>
    </location>
</feature>
<dbReference type="EC" id="4.1.1.48" evidence="15"/>
<dbReference type="NCBIfam" id="NF006945">
    <property type="entry name" value="PRK09427.1"/>
    <property type="match status" value="1"/>
</dbReference>
<dbReference type="InterPro" id="IPR001468">
    <property type="entry name" value="Indole-3-GlycerolPSynthase_CS"/>
</dbReference>
<evidence type="ECO:0000256" key="7">
    <source>
        <dbReference type="ARBA" id="ARBA00022605"/>
    </source>
</evidence>
<evidence type="ECO:0000259" key="17">
    <source>
        <dbReference type="Pfam" id="PF00218"/>
    </source>
</evidence>
<feature type="domain" description="Indole-3-glycerol phosphate synthase" evidence="17">
    <location>
        <begin position="9"/>
        <end position="255"/>
    </location>
</feature>
<comment type="catalytic activity">
    <reaction evidence="1 16">
        <text>N-(5-phospho-beta-D-ribosyl)anthranilate = 1-(2-carboxyphenylamino)-1-deoxy-D-ribulose 5-phosphate</text>
        <dbReference type="Rhea" id="RHEA:21540"/>
        <dbReference type="ChEBI" id="CHEBI:18277"/>
        <dbReference type="ChEBI" id="CHEBI:58613"/>
        <dbReference type="EC" id="5.3.1.24"/>
    </reaction>
</comment>
<reference evidence="19 20" key="1">
    <citation type="submission" date="2023-05" db="EMBL/GenBank/DDBJ databases">
        <authorList>
            <person name="Guo Y."/>
        </authorList>
    </citation>
    <scope>NUCLEOTIDE SEQUENCE [LARGE SCALE GENOMIC DNA]</scope>
    <source>
        <strain evidence="19 20">GR2756</strain>
    </source>
</reference>
<evidence type="ECO:0000256" key="3">
    <source>
        <dbReference type="ARBA" id="ARBA00004664"/>
    </source>
</evidence>
<dbReference type="InterPro" id="IPR001240">
    <property type="entry name" value="PRAI_dom"/>
</dbReference>
<dbReference type="CDD" id="cd00331">
    <property type="entry name" value="IGPS"/>
    <property type="match status" value="1"/>
</dbReference>
<comment type="similarity">
    <text evidence="15">Belongs to the TrpC family.</text>
</comment>
<keyword evidence="9 15" id="KW-0822">Tryptophan biosynthesis</keyword>
<name>A0ABU3Q246_9SPHN</name>
<dbReference type="EC" id="5.3.1.24" evidence="16"/>
<sequence>MPEPEGILGEIVTRKRSDVATRLDGTSLDGLRAMAAPTMRSLRAALARNGARFVMEVKRASPSAGALRDGADPVAIARAYRGAADAISVLTDTPYFGGSFADLRAVRAEFDGPLLAKDFMIDLRQVAEARIAGADAILVMLSVLNDAEAAAMVAEAKTLGMDALVEAHSEEEVRRAVALGAEMIGINNRDLKTLKVDLATTEKLASLVPADRLLVAESGIESRADVERLAPHADAFLVGSSLMKAEDPALAARALAFGRIKVCGLTDAAAVALAAGEGAAYAGLVMVAGTPRAVSQVEAQSIVEAHPRTRFVGVFRNEKVMQVATDAKLLGLHAVQLHGEEDASYIKALRTLLPGGCEIWAAGAVAERVPEPRLGADRTLFDTKVDGRSGGTGRTFDWSQLQGRPDLEKGVLAGGLNPGNAAAAARVGTYALDVGSGVEAAPGRKDAAKLRAFFDAVRVPVRSDASC</sequence>
<dbReference type="InterPro" id="IPR011060">
    <property type="entry name" value="RibuloseP-bd_barrel"/>
</dbReference>
<dbReference type="Pfam" id="PF00218">
    <property type="entry name" value="IGPS"/>
    <property type="match status" value="1"/>
</dbReference>
<dbReference type="PANTHER" id="PTHR22854:SF2">
    <property type="entry name" value="INDOLE-3-GLYCEROL-PHOSPHATE SYNTHASE"/>
    <property type="match status" value="1"/>
</dbReference>
<evidence type="ECO:0000256" key="6">
    <source>
        <dbReference type="ARBA" id="ARBA00009847"/>
    </source>
</evidence>
<dbReference type="RefSeq" id="WP_315722574.1">
    <property type="nucleotide sequence ID" value="NZ_JAVUPU010000001.1"/>
</dbReference>
<organism evidence="19 20">
    <name type="scientific">Sphingosinicella rhizophila</name>
    <dbReference type="NCBI Taxonomy" id="3050082"/>
    <lineage>
        <taxon>Bacteria</taxon>
        <taxon>Pseudomonadati</taxon>
        <taxon>Pseudomonadota</taxon>
        <taxon>Alphaproteobacteria</taxon>
        <taxon>Sphingomonadales</taxon>
        <taxon>Sphingosinicellaceae</taxon>
        <taxon>Sphingosinicella</taxon>
    </lineage>
</organism>
<dbReference type="PANTHER" id="PTHR22854">
    <property type="entry name" value="TRYPTOPHAN BIOSYNTHESIS PROTEIN"/>
    <property type="match status" value="1"/>
</dbReference>
<keyword evidence="13" id="KW-0511">Multifunctional enzyme</keyword>
<keyword evidence="12 15" id="KW-0456">Lyase</keyword>
<proteinExistence type="inferred from homology"/>
<comment type="function">
    <text evidence="14">Bifunctional enzyme that catalyzes two sequential steps of tryptophan biosynthetic pathway. The first reaction is catalyzed by the isomerase, coded by the TrpF domain; the second reaction is catalyzed by the synthase, coded by the TrpC domain.</text>
</comment>